<gene>
    <name evidence="3" type="ORF">Ocin01_10434</name>
</gene>
<keyword evidence="2" id="KW-0812">Transmembrane</keyword>
<comment type="caution">
    <text evidence="3">The sequence shown here is derived from an EMBL/GenBank/DDBJ whole genome shotgun (WGS) entry which is preliminary data.</text>
</comment>
<keyword evidence="2" id="KW-0472">Membrane</keyword>
<evidence type="ECO:0000256" key="1">
    <source>
        <dbReference type="SAM" id="MobiDB-lite"/>
    </source>
</evidence>
<dbReference type="AlphaFoldDB" id="A0A1D2MSZ3"/>
<dbReference type="Proteomes" id="UP000094527">
    <property type="component" value="Unassembled WGS sequence"/>
</dbReference>
<feature type="transmembrane region" description="Helical" evidence="2">
    <location>
        <begin position="93"/>
        <end position="110"/>
    </location>
</feature>
<name>A0A1D2MSZ3_ORCCI</name>
<proteinExistence type="predicted"/>
<evidence type="ECO:0000313" key="3">
    <source>
        <dbReference type="EMBL" id="ODM96249.1"/>
    </source>
</evidence>
<organism evidence="3 4">
    <name type="scientific">Orchesella cincta</name>
    <name type="common">Springtail</name>
    <name type="synonym">Podura cincta</name>
    <dbReference type="NCBI Taxonomy" id="48709"/>
    <lineage>
        <taxon>Eukaryota</taxon>
        <taxon>Metazoa</taxon>
        <taxon>Ecdysozoa</taxon>
        <taxon>Arthropoda</taxon>
        <taxon>Hexapoda</taxon>
        <taxon>Collembola</taxon>
        <taxon>Entomobryomorpha</taxon>
        <taxon>Entomobryoidea</taxon>
        <taxon>Orchesellidae</taxon>
        <taxon>Orchesellinae</taxon>
        <taxon>Orchesella</taxon>
    </lineage>
</organism>
<feature type="region of interest" description="Disordered" evidence="1">
    <location>
        <begin position="1"/>
        <end position="20"/>
    </location>
</feature>
<feature type="transmembrane region" description="Helical" evidence="2">
    <location>
        <begin position="32"/>
        <end position="53"/>
    </location>
</feature>
<feature type="compositionally biased region" description="Acidic residues" evidence="1">
    <location>
        <begin position="8"/>
        <end position="19"/>
    </location>
</feature>
<evidence type="ECO:0000313" key="4">
    <source>
        <dbReference type="Proteomes" id="UP000094527"/>
    </source>
</evidence>
<protein>
    <submittedName>
        <fullName evidence="3">Uncharacterized protein</fullName>
    </submittedName>
</protein>
<sequence length="128" mass="14383">MGLSTEEPKDEDYGSDEEETKNRKFKFSLKDAAVILSLSSILSASLVTATFGVSGIHEKLINNDIWDIMIAAFFFICLFTFVSYLLVRLAAHYAVYLAIGTLLAIVFPVSPHRQKRTLNEIFSKEKSQ</sequence>
<feature type="transmembrane region" description="Helical" evidence="2">
    <location>
        <begin position="65"/>
        <end position="87"/>
    </location>
</feature>
<keyword evidence="2" id="KW-1133">Transmembrane helix</keyword>
<evidence type="ECO:0000256" key="2">
    <source>
        <dbReference type="SAM" id="Phobius"/>
    </source>
</evidence>
<dbReference type="EMBL" id="LJIJ01000559">
    <property type="protein sequence ID" value="ODM96249.1"/>
    <property type="molecule type" value="Genomic_DNA"/>
</dbReference>
<accession>A0A1D2MSZ3</accession>
<reference evidence="3 4" key="1">
    <citation type="journal article" date="2016" name="Genome Biol. Evol.">
        <title>Gene Family Evolution Reflects Adaptation to Soil Environmental Stressors in the Genome of the Collembolan Orchesella cincta.</title>
        <authorList>
            <person name="Faddeeva-Vakhrusheva A."/>
            <person name="Derks M.F."/>
            <person name="Anvar S.Y."/>
            <person name="Agamennone V."/>
            <person name="Suring W."/>
            <person name="Smit S."/>
            <person name="van Straalen N.M."/>
            <person name="Roelofs D."/>
        </authorList>
    </citation>
    <scope>NUCLEOTIDE SEQUENCE [LARGE SCALE GENOMIC DNA]</scope>
    <source>
        <tissue evidence="3">Mixed pool</tissue>
    </source>
</reference>
<keyword evidence="4" id="KW-1185">Reference proteome</keyword>